<proteinExistence type="predicted"/>
<evidence type="ECO:0000256" key="2">
    <source>
        <dbReference type="SAM" id="SignalP"/>
    </source>
</evidence>
<sequence>MANLTCEIQWLLYVFVALGVSFPAPSVLYSDSQSAIRIAENPVAHERTKHIELDCHLTRDKIASGLIKVLHISTSNQVADLFTKSLPTAVFSVLHAKLGTLDIHAPA</sequence>
<name>A0AAV2CR73_9ROSI</name>
<keyword evidence="4" id="KW-1185">Reference proteome</keyword>
<dbReference type="PANTHER" id="PTHR11439">
    <property type="entry name" value="GAG-POL-RELATED RETROTRANSPOSON"/>
    <property type="match status" value="1"/>
</dbReference>
<dbReference type="Proteomes" id="UP001497516">
    <property type="component" value="Chromosome 10"/>
</dbReference>
<dbReference type="AlphaFoldDB" id="A0AAV2CR73"/>
<keyword evidence="1" id="KW-0472">Membrane</keyword>
<evidence type="ECO:0000256" key="1">
    <source>
        <dbReference type="SAM" id="Phobius"/>
    </source>
</evidence>
<dbReference type="PANTHER" id="PTHR11439:SF470">
    <property type="entry name" value="CYSTEINE-RICH RLK (RECEPTOR-LIKE PROTEIN KINASE) 8"/>
    <property type="match status" value="1"/>
</dbReference>
<feature type="transmembrane region" description="Helical" evidence="1">
    <location>
        <begin position="12"/>
        <end position="29"/>
    </location>
</feature>
<accession>A0AAV2CR73</accession>
<protein>
    <recommendedName>
        <fullName evidence="5">Copia protein</fullName>
    </recommendedName>
</protein>
<evidence type="ECO:0000313" key="4">
    <source>
        <dbReference type="Proteomes" id="UP001497516"/>
    </source>
</evidence>
<feature type="signal peptide" evidence="2">
    <location>
        <begin position="1"/>
        <end position="19"/>
    </location>
</feature>
<keyword evidence="1" id="KW-1133">Transmembrane helix</keyword>
<evidence type="ECO:0008006" key="5">
    <source>
        <dbReference type="Google" id="ProtNLM"/>
    </source>
</evidence>
<organism evidence="3 4">
    <name type="scientific">Linum trigynum</name>
    <dbReference type="NCBI Taxonomy" id="586398"/>
    <lineage>
        <taxon>Eukaryota</taxon>
        <taxon>Viridiplantae</taxon>
        <taxon>Streptophyta</taxon>
        <taxon>Embryophyta</taxon>
        <taxon>Tracheophyta</taxon>
        <taxon>Spermatophyta</taxon>
        <taxon>Magnoliopsida</taxon>
        <taxon>eudicotyledons</taxon>
        <taxon>Gunneridae</taxon>
        <taxon>Pentapetalae</taxon>
        <taxon>rosids</taxon>
        <taxon>fabids</taxon>
        <taxon>Malpighiales</taxon>
        <taxon>Linaceae</taxon>
        <taxon>Linum</taxon>
    </lineage>
</organism>
<feature type="chain" id="PRO_5043415966" description="Copia protein" evidence="2">
    <location>
        <begin position="20"/>
        <end position="107"/>
    </location>
</feature>
<keyword evidence="2" id="KW-0732">Signal</keyword>
<evidence type="ECO:0000313" key="3">
    <source>
        <dbReference type="EMBL" id="CAL1358589.1"/>
    </source>
</evidence>
<dbReference type="CDD" id="cd09272">
    <property type="entry name" value="RNase_HI_RT_Ty1"/>
    <property type="match status" value="1"/>
</dbReference>
<keyword evidence="1" id="KW-0812">Transmembrane</keyword>
<reference evidence="3 4" key="1">
    <citation type="submission" date="2024-04" db="EMBL/GenBank/DDBJ databases">
        <authorList>
            <person name="Fracassetti M."/>
        </authorList>
    </citation>
    <scope>NUCLEOTIDE SEQUENCE [LARGE SCALE GENOMIC DNA]</scope>
</reference>
<gene>
    <name evidence="3" type="ORF">LTRI10_LOCUS6136</name>
</gene>
<dbReference type="EMBL" id="OZ034814">
    <property type="protein sequence ID" value="CAL1358589.1"/>
    <property type="molecule type" value="Genomic_DNA"/>
</dbReference>